<dbReference type="EMBL" id="JACHJI010000017">
    <property type="protein sequence ID" value="MBB4902617.1"/>
    <property type="molecule type" value="Genomic_DNA"/>
</dbReference>
<dbReference type="InterPro" id="IPR012318">
    <property type="entry name" value="HTH_CRP"/>
</dbReference>
<dbReference type="GO" id="GO:0003677">
    <property type="term" value="F:DNA binding"/>
    <property type="evidence" value="ECO:0007669"/>
    <property type="project" value="UniProtKB-KW"/>
</dbReference>
<proteinExistence type="predicted"/>
<feature type="domain" description="HTH crp-type" evidence="2">
    <location>
        <begin position="37"/>
        <end position="86"/>
    </location>
</feature>
<dbReference type="InterPro" id="IPR036388">
    <property type="entry name" value="WH-like_DNA-bd_sf"/>
</dbReference>
<protein>
    <submittedName>
        <fullName evidence="3">DNA-binding transcriptional MocR family regulator</fullName>
    </submittedName>
</protein>
<evidence type="ECO:0000313" key="4">
    <source>
        <dbReference type="Proteomes" id="UP000579523"/>
    </source>
</evidence>
<keyword evidence="4" id="KW-1185">Reference proteome</keyword>
<reference evidence="3 4" key="1">
    <citation type="submission" date="2020-08" db="EMBL/GenBank/DDBJ databases">
        <title>Genomic Encyclopedia of Type Strains, Phase III (KMG-III): the genomes of soil and plant-associated and newly described type strains.</title>
        <authorList>
            <person name="Whitman W."/>
        </authorList>
    </citation>
    <scope>NUCLEOTIDE SEQUENCE [LARGE SCALE GENOMIC DNA]</scope>
    <source>
        <strain evidence="3 4">CECT 3273</strain>
    </source>
</reference>
<sequence>MSDVALVRNPDMFERLPDAGLGKTARDVFDILQARQEPAGLVRITQKELAQRLGITVPSVSRAIGDLKDRGLVHPRTVHGKVQIHPLFAAYESAAHMVNHLKDQSTHLWPLNFPGKTVPLPAGTDPRSGTSFDPDPDGGEDAPLPEALPTLRLAG</sequence>
<feature type="region of interest" description="Disordered" evidence="1">
    <location>
        <begin position="119"/>
        <end position="155"/>
    </location>
</feature>
<evidence type="ECO:0000259" key="2">
    <source>
        <dbReference type="SMART" id="SM00419"/>
    </source>
</evidence>
<dbReference type="GO" id="GO:0006355">
    <property type="term" value="P:regulation of DNA-templated transcription"/>
    <property type="evidence" value="ECO:0007669"/>
    <property type="project" value="InterPro"/>
</dbReference>
<dbReference type="InterPro" id="IPR036390">
    <property type="entry name" value="WH_DNA-bd_sf"/>
</dbReference>
<evidence type="ECO:0000313" key="3">
    <source>
        <dbReference type="EMBL" id="MBB4902617.1"/>
    </source>
</evidence>
<dbReference type="Proteomes" id="UP000579523">
    <property type="component" value="Unassembled WGS sequence"/>
</dbReference>
<evidence type="ECO:0000256" key="1">
    <source>
        <dbReference type="SAM" id="MobiDB-lite"/>
    </source>
</evidence>
<dbReference type="Pfam" id="PF13545">
    <property type="entry name" value="HTH_Crp_2"/>
    <property type="match status" value="1"/>
</dbReference>
<dbReference type="SMART" id="SM00419">
    <property type="entry name" value="HTH_CRP"/>
    <property type="match status" value="1"/>
</dbReference>
<dbReference type="SUPFAM" id="SSF46785">
    <property type="entry name" value="Winged helix' DNA-binding domain"/>
    <property type="match status" value="1"/>
</dbReference>
<dbReference type="CDD" id="cd00092">
    <property type="entry name" value="HTH_CRP"/>
    <property type="match status" value="1"/>
</dbReference>
<name>A0A7W7PWJ0_9ACTN</name>
<dbReference type="RefSeq" id="WP_184828089.1">
    <property type="nucleotide sequence ID" value="NZ_BMTK01000036.1"/>
</dbReference>
<dbReference type="AlphaFoldDB" id="A0A7W7PWJ0"/>
<organism evidence="3 4">
    <name type="scientific">Streptomyces griseomycini</name>
    <dbReference type="NCBI Taxonomy" id="66895"/>
    <lineage>
        <taxon>Bacteria</taxon>
        <taxon>Bacillati</taxon>
        <taxon>Actinomycetota</taxon>
        <taxon>Actinomycetes</taxon>
        <taxon>Kitasatosporales</taxon>
        <taxon>Streptomycetaceae</taxon>
        <taxon>Streptomyces</taxon>
    </lineage>
</organism>
<gene>
    <name evidence="3" type="ORF">FHS37_006714</name>
</gene>
<accession>A0A7W7PWJ0</accession>
<comment type="caution">
    <text evidence="3">The sequence shown here is derived from an EMBL/GenBank/DDBJ whole genome shotgun (WGS) entry which is preliminary data.</text>
</comment>
<keyword evidence="3" id="KW-0238">DNA-binding</keyword>
<dbReference type="Gene3D" id="1.10.10.10">
    <property type="entry name" value="Winged helix-like DNA-binding domain superfamily/Winged helix DNA-binding domain"/>
    <property type="match status" value="1"/>
</dbReference>